<comment type="caution">
    <text evidence="2">The sequence shown here is derived from an EMBL/GenBank/DDBJ whole genome shotgun (WGS) entry which is preliminary data.</text>
</comment>
<protein>
    <submittedName>
        <fullName evidence="2">Uncharacterized protein</fullName>
    </submittedName>
</protein>
<evidence type="ECO:0000313" key="2">
    <source>
        <dbReference type="EMBL" id="KAK9290948.1"/>
    </source>
</evidence>
<sequence>MQRIRQLSLQTLETIDEVDRLAPIDVPIVASAPRCELQSTSTHPEPSSSYARSTLVKPSTSVPPPTPRWPPVASTPFPSPSSSSVPPRGRPSTSTPVRDLASSFTPSPQVEPPTSMPDMFMEDYRTPPHAVMPLSLSTSFTPGAPSHFPSFGPSIDAIPADIAHHTPPHQLMMSQDIGVAEHQVRRGGRGRGRARIGDRGRGRAMDHGVHPHPGVEQHVIHDHPKLDHQDVDGLPRRVRHRPLYST</sequence>
<evidence type="ECO:0000256" key="1">
    <source>
        <dbReference type="SAM" id="MobiDB-lite"/>
    </source>
</evidence>
<reference evidence="2 3" key="1">
    <citation type="journal article" date="2024" name="Plant J.">
        <title>Genome sequences and population genomics reveal climatic adaptation and genomic divergence between two closely related sweetgum species.</title>
        <authorList>
            <person name="Xu W.Q."/>
            <person name="Ren C.Q."/>
            <person name="Zhang X.Y."/>
            <person name="Comes H.P."/>
            <person name="Liu X.H."/>
            <person name="Li Y.G."/>
            <person name="Kettle C.J."/>
            <person name="Jalonen R."/>
            <person name="Gaisberger H."/>
            <person name="Ma Y.Z."/>
            <person name="Qiu Y.X."/>
        </authorList>
    </citation>
    <scope>NUCLEOTIDE SEQUENCE [LARGE SCALE GENOMIC DNA]</scope>
    <source>
        <strain evidence="2">Hangzhou</strain>
    </source>
</reference>
<gene>
    <name evidence="2" type="ORF">L1049_009128</name>
</gene>
<feature type="compositionally biased region" description="Polar residues" evidence="1">
    <location>
        <begin position="37"/>
        <end position="52"/>
    </location>
</feature>
<feature type="compositionally biased region" description="Basic and acidic residues" evidence="1">
    <location>
        <begin position="195"/>
        <end position="235"/>
    </location>
</feature>
<evidence type="ECO:0000313" key="3">
    <source>
        <dbReference type="Proteomes" id="UP001415857"/>
    </source>
</evidence>
<dbReference type="AlphaFoldDB" id="A0AAP0X8R0"/>
<feature type="region of interest" description="Disordered" evidence="1">
    <location>
        <begin position="33"/>
        <end position="116"/>
    </location>
</feature>
<feature type="compositionally biased region" description="Low complexity" evidence="1">
    <location>
        <begin position="71"/>
        <end position="98"/>
    </location>
</feature>
<dbReference type="EMBL" id="JBBPBK010000002">
    <property type="protein sequence ID" value="KAK9290948.1"/>
    <property type="molecule type" value="Genomic_DNA"/>
</dbReference>
<proteinExistence type="predicted"/>
<feature type="compositionally biased region" description="Pro residues" evidence="1">
    <location>
        <begin position="61"/>
        <end position="70"/>
    </location>
</feature>
<organism evidence="2 3">
    <name type="scientific">Liquidambar formosana</name>
    <name type="common">Formosan gum</name>
    <dbReference type="NCBI Taxonomy" id="63359"/>
    <lineage>
        <taxon>Eukaryota</taxon>
        <taxon>Viridiplantae</taxon>
        <taxon>Streptophyta</taxon>
        <taxon>Embryophyta</taxon>
        <taxon>Tracheophyta</taxon>
        <taxon>Spermatophyta</taxon>
        <taxon>Magnoliopsida</taxon>
        <taxon>eudicotyledons</taxon>
        <taxon>Gunneridae</taxon>
        <taxon>Pentapetalae</taxon>
        <taxon>Saxifragales</taxon>
        <taxon>Altingiaceae</taxon>
        <taxon>Liquidambar</taxon>
    </lineage>
</organism>
<feature type="compositionally biased region" description="Basic residues" evidence="1">
    <location>
        <begin position="236"/>
        <end position="246"/>
    </location>
</feature>
<accession>A0AAP0X8R0</accession>
<keyword evidence="3" id="KW-1185">Reference proteome</keyword>
<name>A0AAP0X8R0_LIQFO</name>
<dbReference type="Proteomes" id="UP001415857">
    <property type="component" value="Unassembled WGS sequence"/>
</dbReference>
<feature type="region of interest" description="Disordered" evidence="1">
    <location>
        <begin position="186"/>
        <end position="246"/>
    </location>
</feature>